<gene>
    <name evidence="3" type="ORF">PTE30175_03891</name>
</gene>
<organism evidence="3 4">
    <name type="scientific">Pandoraea terrae</name>
    <dbReference type="NCBI Taxonomy" id="1537710"/>
    <lineage>
        <taxon>Bacteria</taxon>
        <taxon>Pseudomonadati</taxon>
        <taxon>Pseudomonadota</taxon>
        <taxon>Betaproteobacteria</taxon>
        <taxon>Burkholderiales</taxon>
        <taxon>Burkholderiaceae</taxon>
        <taxon>Pandoraea</taxon>
    </lineage>
</organism>
<accession>A0A5E4XNQ7</accession>
<reference evidence="3 4" key="1">
    <citation type="submission" date="2019-08" db="EMBL/GenBank/DDBJ databases">
        <authorList>
            <person name="Peeters C."/>
        </authorList>
    </citation>
    <scope>NUCLEOTIDE SEQUENCE [LARGE SCALE GENOMIC DNA]</scope>
    <source>
        <strain evidence="3 4">LMG 30175</strain>
    </source>
</reference>
<keyword evidence="2" id="KW-0812">Transmembrane</keyword>
<dbReference type="AlphaFoldDB" id="A0A5E4XNQ7"/>
<evidence type="ECO:0000256" key="2">
    <source>
        <dbReference type="SAM" id="Phobius"/>
    </source>
</evidence>
<evidence type="ECO:0000313" key="3">
    <source>
        <dbReference type="EMBL" id="VVE37748.1"/>
    </source>
</evidence>
<name>A0A5E4XNQ7_9BURK</name>
<keyword evidence="4" id="KW-1185">Reference proteome</keyword>
<proteinExistence type="predicted"/>
<feature type="region of interest" description="Disordered" evidence="1">
    <location>
        <begin position="39"/>
        <end position="75"/>
    </location>
</feature>
<evidence type="ECO:0000313" key="4">
    <source>
        <dbReference type="Proteomes" id="UP000414233"/>
    </source>
</evidence>
<sequence>MEPVIVYAVVILLVITTILSVPAGALWRGFLWPTLSPARPGERRHHAPRSAYWRAHGPHDGHHAGGVHMRRHPPH</sequence>
<protein>
    <submittedName>
        <fullName evidence="3">Uncharacterized protein</fullName>
    </submittedName>
</protein>
<keyword evidence="2" id="KW-0472">Membrane</keyword>
<dbReference type="RefSeq" id="WP_150698694.1">
    <property type="nucleotide sequence ID" value="NZ_CABPRZ010000018.1"/>
</dbReference>
<dbReference type="Proteomes" id="UP000414233">
    <property type="component" value="Unassembled WGS sequence"/>
</dbReference>
<feature type="transmembrane region" description="Helical" evidence="2">
    <location>
        <begin position="6"/>
        <end position="27"/>
    </location>
</feature>
<keyword evidence="2" id="KW-1133">Transmembrane helix</keyword>
<evidence type="ECO:0000256" key="1">
    <source>
        <dbReference type="SAM" id="MobiDB-lite"/>
    </source>
</evidence>
<dbReference type="EMBL" id="CABPRZ010000018">
    <property type="protein sequence ID" value="VVE37748.1"/>
    <property type="molecule type" value="Genomic_DNA"/>
</dbReference>